<dbReference type="Gene3D" id="2.30.42.10">
    <property type="match status" value="1"/>
</dbReference>
<keyword evidence="5" id="KW-0472">Membrane</keyword>
<dbReference type="InterPro" id="IPR051201">
    <property type="entry name" value="Chloro_Bact_Ser_Proteases"/>
</dbReference>
<dbReference type="GO" id="GO:0004252">
    <property type="term" value="F:serine-type endopeptidase activity"/>
    <property type="evidence" value="ECO:0007669"/>
    <property type="project" value="InterPro"/>
</dbReference>
<evidence type="ECO:0000313" key="7">
    <source>
        <dbReference type="EMBL" id="NMH93226.1"/>
    </source>
</evidence>
<feature type="compositionally biased region" description="Pro residues" evidence="4">
    <location>
        <begin position="134"/>
        <end position="148"/>
    </location>
</feature>
<feature type="transmembrane region" description="Helical" evidence="5">
    <location>
        <begin position="170"/>
        <end position="189"/>
    </location>
</feature>
<dbReference type="RefSeq" id="WP_169413928.1">
    <property type="nucleotide sequence ID" value="NZ_JAAXKZ010000061.1"/>
</dbReference>
<feature type="domain" description="PDZ" evidence="6">
    <location>
        <begin position="423"/>
        <end position="506"/>
    </location>
</feature>
<reference evidence="7 8" key="1">
    <citation type="submission" date="2020-04" db="EMBL/GenBank/DDBJ databases">
        <authorList>
            <person name="Klaysubun C."/>
            <person name="Duangmal K."/>
            <person name="Lipun K."/>
        </authorList>
    </citation>
    <scope>NUCLEOTIDE SEQUENCE [LARGE SCALE GENOMIC DNA]</scope>
    <source>
        <strain evidence="7 8">DSM 45300</strain>
    </source>
</reference>
<evidence type="ECO:0000256" key="3">
    <source>
        <dbReference type="ARBA" id="ARBA00022801"/>
    </source>
</evidence>
<dbReference type="AlphaFoldDB" id="A0A848DL33"/>
<dbReference type="Pfam" id="PF13180">
    <property type="entry name" value="PDZ_2"/>
    <property type="match status" value="1"/>
</dbReference>
<feature type="compositionally biased region" description="Low complexity" evidence="4">
    <location>
        <begin position="7"/>
        <end position="18"/>
    </location>
</feature>
<keyword evidence="3" id="KW-0378">Hydrolase</keyword>
<gene>
    <name evidence="7" type="ORF">HF519_16935</name>
</gene>
<dbReference type="PROSITE" id="PS50106">
    <property type="entry name" value="PDZ"/>
    <property type="match status" value="1"/>
</dbReference>
<comment type="similarity">
    <text evidence="1">Belongs to the peptidase S1C family.</text>
</comment>
<evidence type="ECO:0000256" key="4">
    <source>
        <dbReference type="SAM" id="MobiDB-lite"/>
    </source>
</evidence>
<evidence type="ECO:0000259" key="6">
    <source>
        <dbReference type="PROSITE" id="PS50106"/>
    </source>
</evidence>
<keyword evidence="8" id="KW-1185">Reference proteome</keyword>
<dbReference type="EMBL" id="JAAXKZ010000061">
    <property type="protein sequence ID" value="NMH93226.1"/>
    <property type="molecule type" value="Genomic_DNA"/>
</dbReference>
<dbReference type="SMART" id="SM00228">
    <property type="entry name" value="PDZ"/>
    <property type="match status" value="1"/>
</dbReference>
<dbReference type="Gene3D" id="2.40.10.10">
    <property type="entry name" value="Trypsin-like serine proteases"/>
    <property type="match status" value="2"/>
</dbReference>
<proteinExistence type="inferred from homology"/>
<evidence type="ECO:0000256" key="1">
    <source>
        <dbReference type="ARBA" id="ARBA00010541"/>
    </source>
</evidence>
<dbReference type="PRINTS" id="PR00834">
    <property type="entry name" value="PROTEASES2C"/>
</dbReference>
<evidence type="ECO:0000256" key="2">
    <source>
        <dbReference type="ARBA" id="ARBA00022670"/>
    </source>
</evidence>
<dbReference type="InterPro" id="IPR001478">
    <property type="entry name" value="PDZ"/>
</dbReference>
<evidence type="ECO:0000313" key="8">
    <source>
        <dbReference type="Proteomes" id="UP000586918"/>
    </source>
</evidence>
<dbReference type="Proteomes" id="UP000586918">
    <property type="component" value="Unassembled WGS sequence"/>
</dbReference>
<keyword evidence="2" id="KW-0645">Protease</keyword>
<dbReference type="InterPro" id="IPR001940">
    <property type="entry name" value="Peptidase_S1C"/>
</dbReference>
<keyword evidence="5" id="KW-1133">Transmembrane helix</keyword>
<keyword evidence="5" id="KW-0812">Transmembrane</keyword>
<name>A0A848DL33_9PSEU</name>
<dbReference type="SUPFAM" id="SSF50494">
    <property type="entry name" value="Trypsin-like serine proteases"/>
    <property type="match status" value="1"/>
</dbReference>
<protein>
    <submittedName>
        <fullName evidence="7">PDZ domain-containing protein</fullName>
    </submittedName>
</protein>
<organism evidence="7 8">
    <name type="scientific">Pseudonocardia bannensis</name>
    <dbReference type="NCBI Taxonomy" id="630973"/>
    <lineage>
        <taxon>Bacteria</taxon>
        <taxon>Bacillati</taxon>
        <taxon>Actinomycetota</taxon>
        <taxon>Actinomycetes</taxon>
        <taxon>Pseudonocardiales</taxon>
        <taxon>Pseudonocardiaceae</taxon>
        <taxon>Pseudonocardia</taxon>
    </lineage>
</organism>
<dbReference type="Pfam" id="PF13365">
    <property type="entry name" value="Trypsin_2"/>
    <property type="match status" value="1"/>
</dbReference>
<dbReference type="InterPro" id="IPR036034">
    <property type="entry name" value="PDZ_sf"/>
</dbReference>
<feature type="compositionally biased region" description="Low complexity" evidence="4">
    <location>
        <begin position="59"/>
        <end position="71"/>
    </location>
</feature>
<dbReference type="PANTHER" id="PTHR43343:SF3">
    <property type="entry name" value="PROTEASE DO-LIKE 8, CHLOROPLASTIC"/>
    <property type="match status" value="1"/>
</dbReference>
<feature type="region of interest" description="Disordered" evidence="4">
    <location>
        <begin position="1"/>
        <end position="151"/>
    </location>
</feature>
<dbReference type="PANTHER" id="PTHR43343">
    <property type="entry name" value="PEPTIDASE S12"/>
    <property type="match status" value="1"/>
</dbReference>
<evidence type="ECO:0000256" key="5">
    <source>
        <dbReference type="SAM" id="Phobius"/>
    </source>
</evidence>
<dbReference type="InterPro" id="IPR009003">
    <property type="entry name" value="Peptidase_S1_PA"/>
</dbReference>
<accession>A0A848DL33</accession>
<comment type="caution">
    <text evidence="7">The sequence shown here is derived from an EMBL/GenBank/DDBJ whole genome shotgun (WGS) entry which is preliminary data.</text>
</comment>
<dbReference type="SUPFAM" id="SSF50156">
    <property type="entry name" value="PDZ domain-like"/>
    <property type="match status" value="1"/>
</dbReference>
<dbReference type="GO" id="GO:0006508">
    <property type="term" value="P:proteolysis"/>
    <property type="evidence" value="ECO:0007669"/>
    <property type="project" value="UniProtKB-KW"/>
</dbReference>
<sequence>MSDEQDAGAAERAAAEAEPAPPRLGPRPIERPPVDDGTAFAFGRPAGVSGGFDRGHDNGTSSTSGISAGSFAPPPPAALASAFGRSAGDTTSLQRPPDPHRNGTNGAGPDLFWSSGDRPADVDPWRDPGSPADLGPPPAATPPAPAGPGGPAARLGVRDLLFGRRVQTRALVVLGAAVLLIGAAGGLVGRLTAEGASGLTDPEATIAAAAEAKERPPGSVADIAARVVPAVVSIEIRVGDQGGTGSGVVIDPAGYVLTNNHVVAPAAEVQGANIEAVFSDGTRTAAQIVGRDPKTDLAVVRVGVTNPTVAQIGSSRSLAVGDGVLAIGSPLGLVGTVTDGIVSALNRPVRLDGGQNDATAVIDAIQTDAAINPGNSGGPLVDSTGAVVGINTAIRSLGQGEGGSIGLGFAIPIDDAREIAQELIRTGAVKHADLGVNAKSVTDGTTDGAQVQNVVQGGAAAAAGIVEGDVIVRVDDRTIAGADELVVAVREREPGQTVAVQLVRDGRPLTVSAVLASD</sequence>
<dbReference type="InterPro" id="IPR043504">
    <property type="entry name" value="Peptidase_S1_PA_chymotrypsin"/>
</dbReference>